<dbReference type="Pfam" id="PF00856">
    <property type="entry name" value="SET"/>
    <property type="match status" value="1"/>
</dbReference>
<dbReference type="Proteomes" id="UP000800041">
    <property type="component" value="Unassembled WGS sequence"/>
</dbReference>
<proteinExistence type="predicted"/>
<feature type="non-terminal residue" evidence="2">
    <location>
        <position position="1"/>
    </location>
</feature>
<feature type="non-terminal residue" evidence="2">
    <location>
        <position position="320"/>
    </location>
</feature>
<protein>
    <recommendedName>
        <fullName evidence="1">SET domain-containing protein</fullName>
    </recommendedName>
</protein>
<keyword evidence="3" id="KW-1185">Reference proteome</keyword>
<accession>A0A6G1GT39</accession>
<dbReference type="PANTHER" id="PTHR12197">
    <property type="entry name" value="HISTONE-LYSINE N-METHYLTRANSFERASE SMYD"/>
    <property type="match status" value="1"/>
</dbReference>
<dbReference type="EMBL" id="ML977170">
    <property type="protein sequence ID" value="KAF1984111.1"/>
    <property type="molecule type" value="Genomic_DNA"/>
</dbReference>
<dbReference type="AlphaFoldDB" id="A0A6G1GT39"/>
<dbReference type="InterPro" id="IPR050869">
    <property type="entry name" value="H3K4_H4K5_MeTrfase"/>
</dbReference>
<organism evidence="2 3">
    <name type="scientific">Aulographum hederae CBS 113979</name>
    <dbReference type="NCBI Taxonomy" id="1176131"/>
    <lineage>
        <taxon>Eukaryota</taxon>
        <taxon>Fungi</taxon>
        <taxon>Dikarya</taxon>
        <taxon>Ascomycota</taxon>
        <taxon>Pezizomycotina</taxon>
        <taxon>Dothideomycetes</taxon>
        <taxon>Pleosporomycetidae</taxon>
        <taxon>Aulographales</taxon>
        <taxon>Aulographaceae</taxon>
    </lineage>
</organism>
<dbReference type="PANTHER" id="PTHR12197:SF251">
    <property type="entry name" value="EG:BACR7C10.4 PROTEIN"/>
    <property type="match status" value="1"/>
</dbReference>
<sequence length="320" mass="36701">KHPYHPLSWLHKATHNLHQGFPELAAGDAYKALILADSILRVSVRRGNAALGFKMGFCMLEKDLSDSVQYYLSLLKKKAYHLLRESLIKLNLFSEAIFFNQMEQRDYIQTAEGENTGKSAETAARPYPWMESRHLTRPSWVIEQIQKDFDENVACQKQGTQFCKTTPVQQPDHVLGVFAKRDIPQGALIVMDNLSIELPLSCLTYLDVDIFAEDRFDIWVLRTMQARIKNNRWGKWATRSAGEQAGISPLFTLFNHSCEPNVKWTDNDSAVLLLTTARDVKEGEELFISYDGNKGTLEERNEHLQHWLPGPCRCTKCERQ</sequence>
<dbReference type="InterPro" id="IPR046341">
    <property type="entry name" value="SET_dom_sf"/>
</dbReference>
<reference evidence="2" key="1">
    <citation type="journal article" date="2020" name="Stud. Mycol.">
        <title>101 Dothideomycetes genomes: a test case for predicting lifestyles and emergence of pathogens.</title>
        <authorList>
            <person name="Haridas S."/>
            <person name="Albert R."/>
            <person name="Binder M."/>
            <person name="Bloem J."/>
            <person name="Labutti K."/>
            <person name="Salamov A."/>
            <person name="Andreopoulos B."/>
            <person name="Baker S."/>
            <person name="Barry K."/>
            <person name="Bills G."/>
            <person name="Bluhm B."/>
            <person name="Cannon C."/>
            <person name="Castanera R."/>
            <person name="Culley D."/>
            <person name="Daum C."/>
            <person name="Ezra D."/>
            <person name="Gonzalez J."/>
            <person name="Henrissat B."/>
            <person name="Kuo A."/>
            <person name="Liang C."/>
            <person name="Lipzen A."/>
            <person name="Lutzoni F."/>
            <person name="Magnuson J."/>
            <person name="Mondo S."/>
            <person name="Nolan M."/>
            <person name="Ohm R."/>
            <person name="Pangilinan J."/>
            <person name="Park H.-J."/>
            <person name="Ramirez L."/>
            <person name="Alfaro M."/>
            <person name="Sun H."/>
            <person name="Tritt A."/>
            <person name="Yoshinaga Y."/>
            <person name="Zwiers L.-H."/>
            <person name="Turgeon B."/>
            <person name="Goodwin S."/>
            <person name="Spatafora J."/>
            <person name="Crous P."/>
            <person name="Grigoriev I."/>
        </authorList>
    </citation>
    <scope>NUCLEOTIDE SEQUENCE</scope>
    <source>
        <strain evidence="2">CBS 113979</strain>
    </source>
</reference>
<evidence type="ECO:0000313" key="2">
    <source>
        <dbReference type="EMBL" id="KAF1984111.1"/>
    </source>
</evidence>
<feature type="domain" description="SET" evidence="1">
    <location>
        <begin position="158"/>
        <end position="291"/>
    </location>
</feature>
<dbReference type="OrthoDB" id="438641at2759"/>
<dbReference type="Gene3D" id="2.170.270.10">
    <property type="entry name" value="SET domain"/>
    <property type="match status" value="1"/>
</dbReference>
<dbReference type="PROSITE" id="PS50280">
    <property type="entry name" value="SET"/>
    <property type="match status" value="1"/>
</dbReference>
<dbReference type="InterPro" id="IPR001214">
    <property type="entry name" value="SET_dom"/>
</dbReference>
<dbReference type="GO" id="GO:0005634">
    <property type="term" value="C:nucleus"/>
    <property type="evidence" value="ECO:0007669"/>
    <property type="project" value="TreeGrafter"/>
</dbReference>
<gene>
    <name evidence="2" type="ORF">K402DRAFT_317385</name>
</gene>
<dbReference type="CDD" id="cd20071">
    <property type="entry name" value="SET_SMYD"/>
    <property type="match status" value="1"/>
</dbReference>
<evidence type="ECO:0000313" key="3">
    <source>
        <dbReference type="Proteomes" id="UP000800041"/>
    </source>
</evidence>
<name>A0A6G1GT39_9PEZI</name>
<evidence type="ECO:0000259" key="1">
    <source>
        <dbReference type="PROSITE" id="PS50280"/>
    </source>
</evidence>
<dbReference type="SUPFAM" id="SSF82199">
    <property type="entry name" value="SET domain"/>
    <property type="match status" value="1"/>
</dbReference>